<evidence type="ECO:0000256" key="7">
    <source>
        <dbReference type="ARBA" id="ARBA00022692"/>
    </source>
</evidence>
<accession>A0A016SPA6</accession>
<keyword evidence="12" id="KW-0472">Membrane</keyword>
<comment type="subunit">
    <text evidence="4">Heterotetramer of TRAP-alpha, TRAP-beta, TRAP-delta and TRAP-gamma.</text>
</comment>
<dbReference type="InterPro" id="IPR008855">
    <property type="entry name" value="TRAP-delta"/>
</dbReference>
<dbReference type="AlphaFoldDB" id="A0A016SPA6"/>
<evidence type="ECO:0000256" key="4">
    <source>
        <dbReference type="ARBA" id="ARBA00011819"/>
    </source>
</evidence>
<keyword evidence="8 15" id="KW-0732">Signal</keyword>
<evidence type="ECO:0000256" key="3">
    <source>
        <dbReference type="ARBA" id="ARBA00009294"/>
    </source>
</evidence>
<comment type="function">
    <text evidence="1">TRAP proteins are part of a complex whose function is to bind calcium to the ER membrane and thereby regulate the retention of ER resident proteins.</text>
</comment>
<evidence type="ECO:0000256" key="15">
    <source>
        <dbReference type="SAM" id="SignalP"/>
    </source>
</evidence>
<evidence type="ECO:0000256" key="5">
    <source>
        <dbReference type="ARBA" id="ARBA00014387"/>
    </source>
</evidence>
<evidence type="ECO:0000256" key="8">
    <source>
        <dbReference type="ARBA" id="ARBA00022729"/>
    </source>
</evidence>
<keyword evidence="11" id="KW-1133">Transmembrane helix</keyword>
<organism evidence="16 17">
    <name type="scientific">Ancylostoma ceylanicum</name>
    <dbReference type="NCBI Taxonomy" id="53326"/>
    <lineage>
        <taxon>Eukaryota</taxon>
        <taxon>Metazoa</taxon>
        <taxon>Ecdysozoa</taxon>
        <taxon>Nematoda</taxon>
        <taxon>Chromadorea</taxon>
        <taxon>Rhabditida</taxon>
        <taxon>Rhabditina</taxon>
        <taxon>Rhabditomorpha</taxon>
        <taxon>Strongyloidea</taxon>
        <taxon>Ancylostomatidae</taxon>
        <taxon>Ancylostomatinae</taxon>
        <taxon>Ancylostoma</taxon>
    </lineage>
</organism>
<evidence type="ECO:0000256" key="9">
    <source>
        <dbReference type="ARBA" id="ARBA00022824"/>
    </source>
</evidence>
<comment type="caution">
    <text evidence="16">The sequence shown here is derived from an EMBL/GenBank/DDBJ whole genome shotgun (WGS) entry which is preliminary data.</text>
</comment>
<evidence type="ECO:0000256" key="6">
    <source>
        <dbReference type="ARBA" id="ARBA00022499"/>
    </source>
</evidence>
<evidence type="ECO:0000256" key="2">
    <source>
        <dbReference type="ARBA" id="ARBA00004115"/>
    </source>
</evidence>
<keyword evidence="13" id="KW-1015">Disulfide bond</keyword>
<dbReference type="STRING" id="53326.A0A016SPA6"/>
<feature type="chain" id="PRO_5011977445" description="Translocon-associated protein subunit delta" evidence="15">
    <location>
        <begin position="16"/>
        <end position="179"/>
    </location>
</feature>
<keyword evidence="7" id="KW-0812">Transmembrane</keyword>
<protein>
    <recommendedName>
        <fullName evidence="5">Translocon-associated protein subunit delta</fullName>
    </recommendedName>
    <alternativeName>
        <fullName evidence="14">Signal sequence receptor subunit delta</fullName>
    </alternativeName>
</protein>
<dbReference type="PANTHER" id="PTHR12731:SF1">
    <property type="entry name" value="TRANSLOCON-ASSOCIATED PROTEIN SUBUNIT DELTA"/>
    <property type="match status" value="1"/>
</dbReference>
<dbReference type="EMBL" id="JARK01001532">
    <property type="protein sequence ID" value="EYB92216.1"/>
    <property type="molecule type" value="Genomic_DNA"/>
</dbReference>
<evidence type="ECO:0000313" key="16">
    <source>
        <dbReference type="EMBL" id="EYB92216.1"/>
    </source>
</evidence>
<gene>
    <name evidence="16" type="primary">Acey_s0196.g1517</name>
    <name evidence="16" type="synonym">Acey-trap-4</name>
    <name evidence="16" type="ORF">Y032_0196g1517</name>
</gene>
<proteinExistence type="inferred from homology"/>
<dbReference type="PANTHER" id="PTHR12731">
    <property type="entry name" value="TRANSLOCON-ASSOCIATED PROTEIN, DELTA SUBUNIT"/>
    <property type="match status" value="1"/>
</dbReference>
<keyword evidence="10" id="KW-0832">Ubl conjugation</keyword>
<dbReference type="GO" id="GO:0005789">
    <property type="term" value="C:endoplasmic reticulum membrane"/>
    <property type="evidence" value="ECO:0007669"/>
    <property type="project" value="UniProtKB-SubCell"/>
</dbReference>
<dbReference type="OrthoDB" id="10055808at2759"/>
<name>A0A016SPA6_9BILA</name>
<evidence type="ECO:0000256" key="12">
    <source>
        <dbReference type="ARBA" id="ARBA00023136"/>
    </source>
</evidence>
<evidence type="ECO:0000256" key="14">
    <source>
        <dbReference type="ARBA" id="ARBA00031791"/>
    </source>
</evidence>
<comment type="similarity">
    <text evidence="3">Belongs to the TRAP-delta family.</text>
</comment>
<dbReference type="Proteomes" id="UP000024635">
    <property type="component" value="Unassembled WGS sequence"/>
</dbReference>
<reference evidence="17" key="1">
    <citation type="journal article" date="2015" name="Nat. Genet.">
        <title>The genome and transcriptome of the zoonotic hookworm Ancylostoma ceylanicum identify infection-specific gene families.</title>
        <authorList>
            <person name="Schwarz E.M."/>
            <person name="Hu Y."/>
            <person name="Antoshechkin I."/>
            <person name="Miller M.M."/>
            <person name="Sternberg P.W."/>
            <person name="Aroian R.V."/>
        </authorList>
    </citation>
    <scope>NUCLEOTIDE SEQUENCE</scope>
    <source>
        <strain evidence="17">HY135</strain>
    </source>
</reference>
<evidence type="ECO:0000256" key="10">
    <source>
        <dbReference type="ARBA" id="ARBA00022843"/>
    </source>
</evidence>
<evidence type="ECO:0000256" key="1">
    <source>
        <dbReference type="ARBA" id="ARBA00002838"/>
    </source>
</evidence>
<evidence type="ECO:0000313" key="17">
    <source>
        <dbReference type="Proteomes" id="UP000024635"/>
    </source>
</evidence>
<sequence length="179" mass="19880">MWAVLLLCLASSAFAFKCESPKHSATSFSTTDGFFHFHTTFIAEFTLQCSNSGKDAPFFAVVNGNIYNVAVSVETAKYQVSWTLEHDQADAQSFAIKIYDEDGIASYRKDPNTAPLFTIDHYHPVSSFPQFICCLGSEQSRCSVQGLTRKPFVSSETVALFICIAALYYAIKQKSEITH</sequence>
<evidence type="ECO:0000256" key="11">
    <source>
        <dbReference type="ARBA" id="ARBA00022989"/>
    </source>
</evidence>
<keyword evidence="17" id="KW-1185">Reference proteome</keyword>
<keyword evidence="6" id="KW-1017">Isopeptide bond</keyword>
<feature type="signal peptide" evidence="15">
    <location>
        <begin position="1"/>
        <end position="15"/>
    </location>
</feature>
<dbReference type="Pfam" id="PF05404">
    <property type="entry name" value="TRAP-delta"/>
    <property type="match status" value="2"/>
</dbReference>
<comment type="subcellular location">
    <subcellularLocation>
        <location evidence="2">Endoplasmic reticulum membrane</location>
        <topology evidence="2">Single-pass type I membrane protein</topology>
    </subcellularLocation>
</comment>
<keyword evidence="9" id="KW-0256">Endoplasmic reticulum</keyword>
<evidence type="ECO:0000256" key="13">
    <source>
        <dbReference type="ARBA" id="ARBA00023157"/>
    </source>
</evidence>